<accession>M3IQX6</accession>
<name>M3IQX6_CANMX</name>
<evidence type="ECO:0000313" key="6">
    <source>
        <dbReference type="Proteomes" id="UP000011777"/>
    </source>
</evidence>
<comment type="caution">
    <text evidence="5">The sequence shown here is derived from an EMBL/GenBank/DDBJ whole genome shotgun (WGS) entry which is preliminary data.</text>
</comment>
<protein>
    <recommendedName>
        <fullName evidence="4">NADH:flavin oxidoreductase/NADH oxidase N-terminal domain-containing protein</fullName>
    </recommendedName>
</protein>
<evidence type="ECO:0000256" key="1">
    <source>
        <dbReference type="ARBA" id="ARBA00001917"/>
    </source>
</evidence>
<comment type="cofactor">
    <cofactor evidence="1">
        <name>FMN</name>
        <dbReference type="ChEBI" id="CHEBI:58210"/>
    </cofactor>
</comment>
<dbReference type="OrthoDB" id="276546at2759"/>
<dbReference type="STRING" id="1245528.M3IQX6"/>
<keyword evidence="3" id="KW-0285">Flavoprotein</keyword>
<dbReference type="InterPro" id="IPR001155">
    <property type="entry name" value="OxRdtase_FMN_N"/>
</dbReference>
<evidence type="ECO:0000256" key="2">
    <source>
        <dbReference type="ARBA" id="ARBA00005979"/>
    </source>
</evidence>
<reference evidence="5 6" key="1">
    <citation type="submission" date="2013-02" db="EMBL/GenBank/DDBJ databases">
        <title>Genome sequence of Candida maltosa Xu316, a potential industrial strain for xylitol and ethanol production.</title>
        <authorList>
            <person name="Yu J."/>
            <person name="Wang Q."/>
            <person name="Geng X."/>
            <person name="Bao W."/>
            <person name="He P."/>
            <person name="Cai J."/>
        </authorList>
    </citation>
    <scope>NUCLEOTIDE SEQUENCE [LARGE SCALE GENOMIC DNA]</scope>
    <source>
        <strain evidence="6">Xu316</strain>
    </source>
</reference>
<proteinExistence type="inferred from homology"/>
<evidence type="ECO:0000256" key="3">
    <source>
        <dbReference type="ARBA" id="ARBA00022643"/>
    </source>
</evidence>
<dbReference type="OMA" id="CCAGRTA"/>
<comment type="similarity">
    <text evidence="2">Belongs to the NADH:flavin oxidoreductase/NADH oxidase family.</text>
</comment>
<feature type="domain" description="NADH:flavin oxidoreductase/NADH oxidase N-terminal" evidence="4">
    <location>
        <begin position="11"/>
        <end position="333"/>
    </location>
</feature>
<keyword evidence="6" id="KW-1185">Reference proteome</keyword>
<dbReference type="AlphaFoldDB" id="M3IQX6"/>
<organism evidence="5 6">
    <name type="scientific">Candida maltosa (strain Xu316)</name>
    <name type="common">Yeast</name>
    <dbReference type="NCBI Taxonomy" id="1245528"/>
    <lineage>
        <taxon>Eukaryota</taxon>
        <taxon>Fungi</taxon>
        <taxon>Dikarya</taxon>
        <taxon>Ascomycota</taxon>
        <taxon>Saccharomycotina</taxon>
        <taxon>Pichiomycetes</taxon>
        <taxon>Debaryomycetaceae</taxon>
        <taxon>Candida/Lodderomyces clade</taxon>
        <taxon>Candida</taxon>
    </lineage>
</organism>
<dbReference type="PANTHER" id="PTHR22893:SF91">
    <property type="entry name" value="NADPH DEHYDROGENASE 2-RELATED"/>
    <property type="match status" value="1"/>
</dbReference>
<dbReference type="InterPro" id="IPR045247">
    <property type="entry name" value="Oye-like"/>
</dbReference>
<evidence type="ECO:0000313" key="5">
    <source>
        <dbReference type="EMBL" id="EMG48921.1"/>
    </source>
</evidence>
<gene>
    <name evidence="5" type="ORF">G210_0441</name>
</gene>
<sequence length="432" mass="48956">MTVTVPLTETNLFKPITIGDIQLNHRIVHAPTSRKRSTRDNYPTNFMVDYYKSRSRTPGSFIIFESCLVSKATGLVPYKCGLWNEKHCLALKKIVDEIHDNGSFVSIQMMGNGRTANAKIMKENGLPVLAPSVNYASEDAENLAKELDYPVKEMSIEDIHQAQDDFVTAAVNSLTIADFDFVELHATSGFLIEQFLSPISNKRTDEYGGDVANRSKFLIEIIDKLANHPDIGAKKIGVRISPWYSHNGMVYPDEDDPEKRASYQFCQYILDELEKRKSQGKEIAYVSIVEPRVSGNGDVDDYGNKSNTEIIKHWSGKLIRVGGYATDYNVEDLSTIKTNKLTKHENGQYNHYENLIQDVNNDDRTLIGFSRAFTSNPDLIDRLQNNLQLEYYQRPFFYTQTGEGYLTFTDYDGTPISKYSEEELNEVGVPLA</sequence>
<evidence type="ECO:0000259" key="4">
    <source>
        <dbReference type="Pfam" id="PF00724"/>
    </source>
</evidence>
<dbReference type="SUPFAM" id="SSF51395">
    <property type="entry name" value="FMN-linked oxidoreductases"/>
    <property type="match status" value="1"/>
</dbReference>
<dbReference type="EMBL" id="AOGT01000900">
    <property type="protein sequence ID" value="EMG48921.1"/>
    <property type="molecule type" value="Genomic_DNA"/>
</dbReference>
<dbReference type="eggNOG" id="KOG0134">
    <property type="taxonomic scope" value="Eukaryota"/>
</dbReference>
<dbReference type="GO" id="GO:0010181">
    <property type="term" value="F:FMN binding"/>
    <property type="evidence" value="ECO:0007669"/>
    <property type="project" value="InterPro"/>
</dbReference>
<dbReference type="Proteomes" id="UP000011777">
    <property type="component" value="Unassembled WGS sequence"/>
</dbReference>
<dbReference type="InterPro" id="IPR013785">
    <property type="entry name" value="Aldolase_TIM"/>
</dbReference>
<keyword evidence="3" id="KW-0288">FMN</keyword>
<dbReference type="GO" id="GO:0003959">
    <property type="term" value="F:NADPH dehydrogenase activity"/>
    <property type="evidence" value="ECO:0007669"/>
    <property type="project" value="TreeGrafter"/>
</dbReference>
<dbReference type="PANTHER" id="PTHR22893">
    <property type="entry name" value="NADH OXIDOREDUCTASE-RELATED"/>
    <property type="match status" value="1"/>
</dbReference>
<dbReference type="Gene3D" id="3.20.20.70">
    <property type="entry name" value="Aldolase class I"/>
    <property type="match status" value="1"/>
</dbReference>
<dbReference type="HOGENOM" id="CLU_012153_0_0_1"/>
<dbReference type="Pfam" id="PF00724">
    <property type="entry name" value="Oxidored_FMN"/>
    <property type="match status" value="1"/>
</dbReference>